<dbReference type="EMBL" id="AP014936">
    <property type="protein sequence ID" value="BAU47456.1"/>
    <property type="molecule type" value="Genomic_DNA"/>
</dbReference>
<reference evidence="1 2" key="1">
    <citation type="submission" date="2015-08" db="EMBL/GenBank/DDBJ databases">
        <title>Complete genome sequence of Sulfurifustis variabilis.</title>
        <authorList>
            <person name="Miura A."/>
            <person name="Kojima H."/>
            <person name="Fukui M."/>
        </authorList>
    </citation>
    <scope>NUCLEOTIDE SEQUENCE [LARGE SCALE GENOMIC DNA]</scope>
    <source>
        <strain evidence="2">skN76</strain>
    </source>
</reference>
<keyword evidence="2" id="KW-1185">Reference proteome</keyword>
<name>A0A1B4V1T2_9GAMM</name>
<accession>A0A1B4V1T2</accession>
<dbReference type="KEGG" id="sva:SVA_0877"/>
<dbReference type="AlphaFoldDB" id="A0A1B4V1T2"/>
<dbReference type="RefSeq" id="WP_096459282.1">
    <property type="nucleotide sequence ID" value="NZ_AP014936.1"/>
</dbReference>
<protein>
    <submittedName>
        <fullName evidence="1">Uncharacterized protein</fullName>
    </submittedName>
</protein>
<gene>
    <name evidence="1" type="ORF">SVA_0877</name>
</gene>
<organism evidence="1 2">
    <name type="scientific">Sulfurifustis variabilis</name>
    <dbReference type="NCBI Taxonomy" id="1675686"/>
    <lineage>
        <taxon>Bacteria</taxon>
        <taxon>Pseudomonadati</taxon>
        <taxon>Pseudomonadota</taxon>
        <taxon>Gammaproteobacteria</taxon>
        <taxon>Acidiferrobacterales</taxon>
        <taxon>Acidiferrobacteraceae</taxon>
        <taxon>Sulfurifustis</taxon>
    </lineage>
</organism>
<dbReference type="Proteomes" id="UP000218899">
    <property type="component" value="Chromosome"/>
</dbReference>
<dbReference type="OrthoDB" id="9255574at2"/>
<evidence type="ECO:0000313" key="1">
    <source>
        <dbReference type="EMBL" id="BAU47456.1"/>
    </source>
</evidence>
<proteinExistence type="predicted"/>
<sequence length="194" mass="21882">MVDALGARFRETFFAVIQEDELARALKQAASDANLGAWTRALTEAAIRTCSRLGLMASAKGHKLELLPIHRNEYLALDVMAFSEGEKRWRFPAAVMELENSARDDQIAYSLWKVLSVRAELRIVFCYRRNGEEIPALLRHLREEVIEAMGLAGRVKLDGATLLVVGSRSESGTFPFGYFGWWSLDTNTGRFERL</sequence>
<evidence type="ECO:0000313" key="2">
    <source>
        <dbReference type="Proteomes" id="UP000218899"/>
    </source>
</evidence>